<name>A0A7K4Y6A9_BUCAB</name>
<comment type="caution">
    <text evidence="4">The sequence shown here is derived from an EMBL/GenBank/DDBJ whole genome shotgun (WGS) entry which is preliminary data.</text>
</comment>
<accession>A0A7K4Y6A9</accession>
<dbReference type="OrthoDB" id="9999654at2759"/>
<dbReference type="InterPro" id="IPR026136">
    <property type="entry name" value="RIPOR3"/>
</dbReference>
<evidence type="ECO:0000259" key="3">
    <source>
        <dbReference type="Pfam" id="PF15903"/>
    </source>
</evidence>
<feature type="non-terminal residue" evidence="4">
    <location>
        <position position="942"/>
    </location>
</feature>
<protein>
    <submittedName>
        <fullName evidence="4">RIPR3 protein</fullName>
    </submittedName>
</protein>
<sequence length="942" mass="107123">MSVKLTFVSPGDGGGISRSCSFTGFSTMQSRKLAKSLSRSSVRSRMSLKSPKAYNSLQKGAVIWDPKPLQVKKIFEALKKGLNEYLEAHQAELDYLSGCHKDTKRNSRLAFYYDLDKQIRSVERYIRKLEFHISKVEELYEAYCIQCRLRDGAANMKHAFSLSPSTKASRESLVELYKNFQECTEDMCFIEGALEVHLGEFHLKMKGLVGFARLCPGDQYEVFVRLGRQKWRLKGKIETDDSQTWDEEERVFIPNLHEKFEIKVTELRGLATILVGVVTCDSINFFTTKPQAIIVDITELGTIKLQLEVLWNPFDTENLFLSPGTTAKFSVGSRKSSLYNWTPPNTPSFREKYYLSVLQQRQNQGDVSDEAQPPNILSYLAACDFDVRGRNKPHNPAETSEADSFSSEDQKGTESRNTTPALDHRRLPLVIIQETCGEERQHPLPNHATLDILKKTPCVDGFPHNPSSFPNRHRGSRDSFNQTRNRCLTEQEDISRKSLNAAGDLQLDGCTKSIDKTLQEVLNLLKIHDVGQAQLEKLEYQVSSLRDKLKLKPLHHKHSSMESLMVETVLESFDFLNADCSADELSLFGSIRTASVSTYNDNTLQSLSCDLRTETGDVTTGDDNLDTLLITHLKLCKGLLQKLRSPNVAQVVQEHILEEVSEQTQVLRDVLDMSVEEIIQKTKKKKHYLKIWSDLAEPGSILFASAERFRHALKYTLMLKVKEKYPRQLEAVLQRLQEQIITCDGLLPSPYLQSEPVTLFQFYSYLEKRHITSLEKHVGKLAKEVMVIEELQCPGRLKTLKKLKGKRLNKLQPLPQTLRLLGILQLDDNHRVSKAATSCLSRAAANKNFREKALFFYTDVLADSDARLQQAACLALKNLRGVESIEQVARLCQSETEEVRNAARETTLSFGEKGRQAFEKMDRICCELRESVQEAEIEITVF</sequence>
<feature type="non-terminal residue" evidence="4">
    <location>
        <position position="1"/>
    </location>
</feature>
<dbReference type="Gene3D" id="1.25.10.10">
    <property type="entry name" value="Leucine-rich Repeat Variant"/>
    <property type="match status" value="1"/>
</dbReference>
<feature type="region of interest" description="Disordered" evidence="2">
    <location>
        <begin position="463"/>
        <end position="482"/>
    </location>
</feature>
<dbReference type="PANTHER" id="PTHR15829">
    <property type="entry name" value="PROTEIN KINASE PKN/PRK1, EFFECTOR"/>
    <property type="match status" value="1"/>
</dbReference>
<dbReference type="Proteomes" id="UP000551127">
    <property type="component" value="Unassembled WGS sequence"/>
</dbReference>
<evidence type="ECO:0000256" key="1">
    <source>
        <dbReference type="ARBA" id="ARBA00005744"/>
    </source>
</evidence>
<keyword evidence="5" id="KW-1185">Reference proteome</keyword>
<gene>
    <name evidence="4" type="primary">Ripor3</name>
    <name evidence="4" type="ORF">BUCABY_R12460</name>
</gene>
<proteinExistence type="inferred from homology"/>
<dbReference type="InterPro" id="IPR016024">
    <property type="entry name" value="ARM-type_fold"/>
</dbReference>
<evidence type="ECO:0000313" key="4">
    <source>
        <dbReference type="EMBL" id="NWR54516.1"/>
    </source>
</evidence>
<dbReference type="InterPro" id="IPR011989">
    <property type="entry name" value="ARM-like"/>
</dbReference>
<dbReference type="AlphaFoldDB" id="A0A7K4Y6A9"/>
<dbReference type="Pfam" id="PF15903">
    <property type="entry name" value="PL48"/>
    <property type="match status" value="1"/>
</dbReference>
<reference evidence="4 5" key="1">
    <citation type="submission" date="2019-09" db="EMBL/GenBank/DDBJ databases">
        <title>Bird 10,000 Genomes (B10K) Project - Family phase.</title>
        <authorList>
            <person name="Zhang G."/>
        </authorList>
    </citation>
    <scope>NUCLEOTIDE SEQUENCE [LARGE SCALE GENOMIC DNA]</scope>
    <source>
        <strain evidence="4">B10K-DU-012-80</strain>
    </source>
</reference>
<feature type="region of interest" description="Disordered" evidence="2">
    <location>
        <begin position="390"/>
        <end position="424"/>
    </location>
</feature>
<evidence type="ECO:0000313" key="5">
    <source>
        <dbReference type="Proteomes" id="UP000551127"/>
    </source>
</evidence>
<dbReference type="PANTHER" id="PTHR15829:SF15">
    <property type="entry name" value="RIPOR FAMILY MEMBER 3"/>
    <property type="match status" value="1"/>
</dbReference>
<organism evidence="4 5">
    <name type="scientific">Bucorvus abyssinicus</name>
    <name type="common">Northern ground-hornbill</name>
    <name type="synonym">Abyssinian ground-hornbill</name>
    <dbReference type="NCBI Taxonomy" id="153643"/>
    <lineage>
        <taxon>Eukaryota</taxon>
        <taxon>Metazoa</taxon>
        <taxon>Chordata</taxon>
        <taxon>Craniata</taxon>
        <taxon>Vertebrata</taxon>
        <taxon>Euteleostomi</taxon>
        <taxon>Archelosauria</taxon>
        <taxon>Archosauria</taxon>
        <taxon>Dinosauria</taxon>
        <taxon>Saurischia</taxon>
        <taxon>Theropoda</taxon>
        <taxon>Coelurosauria</taxon>
        <taxon>Aves</taxon>
        <taxon>Neognathae</taxon>
        <taxon>Neoaves</taxon>
        <taxon>Telluraves</taxon>
        <taxon>Coraciimorphae</taxon>
        <taxon>Bucerotiformes</taxon>
        <taxon>Bucorvidae</taxon>
        <taxon>Bucorvus</taxon>
    </lineage>
</organism>
<comment type="similarity">
    <text evidence="1">Belongs to the RIPOR family.</text>
</comment>
<dbReference type="EMBL" id="VYZL01000340">
    <property type="protein sequence ID" value="NWR54516.1"/>
    <property type="molecule type" value="Genomic_DNA"/>
</dbReference>
<feature type="domain" description="FAM65 N-terminal" evidence="3">
    <location>
        <begin position="16"/>
        <end position="360"/>
    </location>
</feature>
<dbReference type="SUPFAM" id="SSF48371">
    <property type="entry name" value="ARM repeat"/>
    <property type="match status" value="1"/>
</dbReference>
<dbReference type="InterPro" id="IPR031780">
    <property type="entry name" value="FAM65_N"/>
</dbReference>
<evidence type="ECO:0000256" key="2">
    <source>
        <dbReference type="SAM" id="MobiDB-lite"/>
    </source>
</evidence>